<dbReference type="STRING" id="701521.PECL_1021"/>
<keyword evidence="3" id="KW-0235">DNA replication</keyword>
<evidence type="ECO:0000256" key="10">
    <source>
        <dbReference type="HAMAP-Rule" id="MF_02206"/>
    </source>
</evidence>
<dbReference type="HOGENOM" id="CLU_012117_1_0_9"/>
<dbReference type="HAMAP" id="MF_02206">
    <property type="entry name" value="DinG_exonucl"/>
    <property type="match status" value="1"/>
</dbReference>
<dbReference type="InterPro" id="IPR036397">
    <property type="entry name" value="RNaseH_sf"/>
</dbReference>
<protein>
    <recommendedName>
        <fullName evidence="10 11">3'-5' exonuclease DinG</fullName>
        <ecNumber evidence="10 11">3.1.-.-</ecNumber>
    </recommendedName>
</protein>
<sequence>MLNKRYAVVDLETTGNDMNGENRIIQIGCTFIENGRIVDEYSSDVNPERSVPAMITRLTGITQERVDTAPKFSDIAGKVFAMLQGTNFVAHNVNFDFPFLNDEFMRSGYPSLDTPAIDTVTLSQVIFAKAPGYRLRDLTHYLGIEHLNPHSANSDSRATAYVLIHLLKKIQGLPLVTLKELAKLGEALPRDTFEVVKDALNINKERKKDLPSNLVVVNGIALRRPDGYQTAPLDKIAEFPMTKKEKQHLFGDYLAIRKTQSSLMNYVFRNLRKENIKNLVIEAPTGMGKTLGYLLPLAYLSVIENRQMVVSVPTTILQEQVLQEGNRVLNRILPTPINLEIVKSNHNYLDLNLLEKQLKNGQLSKESKLLAMKVMVWLLETNTGDLDEINQHVGFSNFIEEVRYRGGAIQGETNPFFEFDFYRRNLARRQTANVLITNHNFLIKNIDEFVKKNNYNSPFLVVDEAQHFVSDLKQFNEIIIDLTTLLNKVTKINENIKDWLFKTQRNGQATRLSQNDLQSTQNVLLRLTNDIEDFQAILFAKFVKKFTHTQLTGQPFELAIDTSFLLRKNAEWKRIYDDLANGMVAIQKLIQQSNEDYLLSEDRDLLLNIQTDAEIFEIAYEMMKKIIQKKPKGEVFSVLVGANHDQRSIRVAREIAEATAFYNSKVEKTFAKTLLIGGTLFAGHNRKYFLQNFDFNSDSTKIRTFNSEIDYKNRLKFEVLDSDFSISQEKSYQNYEQFLAESIYKLTKGIDKQTLVLFNSLETLAHVYGLLRMTDLNEDRKVLAQGINGSRAKIIREFNDEENAIVLGAASFWEGVDFPGDQLEYLIITRLPFRSPEDKLSQLAKVTSKNVFQSFLLPDALLTFKQGIGRVIRKSDDRGAVVVLDRRIIDRKYGKQFISQLPNGVENKINDVEKIRNDLKNFYRSK</sequence>
<evidence type="ECO:0000256" key="11">
    <source>
        <dbReference type="RuleBase" id="RU364106"/>
    </source>
</evidence>
<gene>
    <name evidence="10 11" type="primary">dinG</name>
    <name evidence="14" type="ordered locus">PECL_1021</name>
</gene>
<organism evidence="14 15">
    <name type="scientific">Pediococcus claussenii (strain ATCC BAA-344 / DSM 14800 / JCM 18046 / KCTC 3811 / LMG 21948 / P06)</name>
    <dbReference type="NCBI Taxonomy" id="701521"/>
    <lineage>
        <taxon>Bacteria</taxon>
        <taxon>Bacillati</taxon>
        <taxon>Bacillota</taxon>
        <taxon>Bacilli</taxon>
        <taxon>Lactobacillales</taxon>
        <taxon>Lactobacillaceae</taxon>
        <taxon>Pediococcus</taxon>
    </lineage>
</organism>
<dbReference type="SMART" id="SM00487">
    <property type="entry name" value="DEXDc"/>
    <property type="match status" value="1"/>
</dbReference>
<dbReference type="GO" id="GO:0016818">
    <property type="term" value="F:hydrolase activity, acting on acid anhydrides, in phosphorus-containing anhydrides"/>
    <property type="evidence" value="ECO:0007669"/>
    <property type="project" value="InterPro"/>
</dbReference>
<dbReference type="eggNOG" id="COG1199">
    <property type="taxonomic scope" value="Bacteria"/>
</dbReference>
<dbReference type="InterPro" id="IPR011545">
    <property type="entry name" value="DEAD/DEAH_box_helicase_dom"/>
</dbReference>
<keyword evidence="6 10" id="KW-0378">Hydrolase</keyword>
<dbReference type="Pfam" id="PF00270">
    <property type="entry name" value="DEAD"/>
    <property type="match status" value="1"/>
</dbReference>
<dbReference type="AlphaFoldDB" id="G8PDF4"/>
<evidence type="ECO:0000256" key="1">
    <source>
        <dbReference type="ARBA" id="ARBA00022679"/>
    </source>
</evidence>
<feature type="binding site" evidence="10">
    <location>
        <begin position="283"/>
        <end position="290"/>
    </location>
    <ligand>
        <name>ATP</name>
        <dbReference type="ChEBI" id="CHEBI:30616"/>
    </ligand>
</feature>
<proteinExistence type="inferred from homology"/>
<dbReference type="InterPro" id="IPR014013">
    <property type="entry name" value="Helic_SF1/SF2_ATP-bd_DinG/Rad3"/>
</dbReference>
<evidence type="ECO:0000259" key="13">
    <source>
        <dbReference type="PROSITE" id="PS51193"/>
    </source>
</evidence>
<dbReference type="FunFam" id="3.30.420.10:FF:000045">
    <property type="entry name" value="3'-5' exonuclease DinG"/>
    <property type="match status" value="1"/>
</dbReference>
<evidence type="ECO:0000256" key="7">
    <source>
        <dbReference type="ARBA" id="ARBA00022839"/>
    </source>
</evidence>
<dbReference type="CDD" id="cd06127">
    <property type="entry name" value="DEDDh"/>
    <property type="match status" value="1"/>
</dbReference>
<keyword evidence="8 10" id="KW-0067">ATP-binding</keyword>
<dbReference type="PROSITE" id="PS51193">
    <property type="entry name" value="HELICASE_ATP_BIND_2"/>
    <property type="match status" value="1"/>
</dbReference>
<comment type="similarity">
    <text evidence="10 11">Belongs to the helicase family. DinG subfamily. Type 2 sub-subfamily.</text>
</comment>
<dbReference type="Gene3D" id="3.40.50.300">
    <property type="entry name" value="P-loop containing nucleotide triphosphate hydrolases"/>
    <property type="match status" value="2"/>
</dbReference>
<dbReference type="SMART" id="SM00491">
    <property type="entry name" value="HELICc2"/>
    <property type="match status" value="1"/>
</dbReference>
<feature type="domain" description="Helicase ATP-binding" evidence="13">
    <location>
        <begin position="246"/>
        <end position="537"/>
    </location>
</feature>
<keyword evidence="4 10" id="KW-0540">Nuclease</keyword>
<dbReference type="NCBIfam" id="TIGR00573">
    <property type="entry name" value="dnaq"/>
    <property type="match status" value="1"/>
</dbReference>
<dbReference type="InterPro" id="IPR013520">
    <property type="entry name" value="Ribonucl_H"/>
</dbReference>
<evidence type="ECO:0000313" key="14">
    <source>
        <dbReference type="EMBL" id="AEV95289.1"/>
    </source>
</evidence>
<dbReference type="InterPro" id="IPR006310">
    <property type="entry name" value="DinG"/>
</dbReference>
<dbReference type="InterPro" id="IPR012337">
    <property type="entry name" value="RNaseH-like_sf"/>
</dbReference>
<dbReference type="SMART" id="SM00479">
    <property type="entry name" value="EXOIII"/>
    <property type="match status" value="1"/>
</dbReference>
<dbReference type="InterPro" id="IPR014001">
    <property type="entry name" value="Helicase_ATP-bd"/>
</dbReference>
<evidence type="ECO:0000313" key="15">
    <source>
        <dbReference type="Proteomes" id="UP000005444"/>
    </source>
</evidence>
<dbReference type="KEGG" id="pce:PECL_1021"/>
<evidence type="ECO:0000256" key="6">
    <source>
        <dbReference type="ARBA" id="ARBA00022801"/>
    </source>
</evidence>
<dbReference type="PROSITE" id="PS51192">
    <property type="entry name" value="HELICASE_ATP_BIND_1"/>
    <property type="match status" value="1"/>
</dbReference>
<evidence type="ECO:0000256" key="9">
    <source>
        <dbReference type="ARBA" id="ARBA00022932"/>
    </source>
</evidence>
<evidence type="ECO:0000256" key="3">
    <source>
        <dbReference type="ARBA" id="ARBA00022705"/>
    </source>
</evidence>
<evidence type="ECO:0000256" key="4">
    <source>
        <dbReference type="ARBA" id="ARBA00022722"/>
    </source>
</evidence>
<evidence type="ECO:0000256" key="2">
    <source>
        <dbReference type="ARBA" id="ARBA00022695"/>
    </source>
</evidence>
<reference evidence="14 15" key="1">
    <citation type="journal article" date="2012" name="J. Bacteriol.">
        <title>Complete Genome Sequence of the Beer Spoilage Organism Pediococcus claussenii ATCC BAA-344T.</title>
        <authorList>
            <person name="Pittet V."/>
            <person name="Abegunde T."/>
            <person name="Marfleet T."/>
            <person name="Haakensen M."/>
            <person name="Morrow K."/>
            <person name="Jayaprakash T."/>
            <person name="Schroeder K."/>
            <person name="Trost B."/>
            <person name="Byrns S."/>
            <person name="Bergsveinson J."/>
            <person name="Kusalik A."/>
            <person name="Ziola B."/>
        </authorList>
    </citation>
    <scope>NUCLEOTIDE SEQUENCE [LARGE SCALE GENOMIC DNA]</scope>
    <source>
        <strain evidence="14 15">ATCC BAA-344</strain>
    </source>
</reference>
<dbReference type="Pfam" id="PF13307">
    <property type="entry name" value="Helicase_C_2"/>
    <property type="match status" value="1"/>
</dbReference>
<accession>G8PDF4</accession>
<dbReference type="RefSeq" id="WP_014215486.1">
    <property type="nucleotide sequence ID" value="NC_016605.1"/>
</dbReference>
<feature type="domain" description="Helicase ATP-binding" evidence="12">
    <location>
        <begin position="270"/>
        <end position="547"/>
    </location>
</feature>
<dbReference type="InterPro" id="IPR006054">
    <property type="entry name" value="DnaQ"/>
</dbReference>
<dbReference type="PATRIC" id="fig|701521.8.peg.968"/>
<dbReference type="EMBL" id="CP003137">
    <property type="protein sequence ID" value="AEV95289.1"/>
    <property type="molecule type" value="Genomic_DNA"/>
</dbReference>
<dbReference type="Pfam" id="PF00929">
    <property type="entry name" value="RNase_T"/>
    <property type="match status" value="1"/>
</dbReference>
<evidence type="ECO:0000259" key="12">
    <source>
        <dbReference type="PROSITE" id="PS51192"/>
    </source>
</evidence>
<dbReference type="Gene3D" id="3.30.420.10">
    <property type="entry name" value="Ribonuclease H-like superfamily/Ribonuclease H"/>
    <property type="match status" value="1"/>
</dbReference>
<dbReference type="GO" id="GO:0045004">
    <property type="term" value="P:DNA replication proofreading"/>
    <property type="evidence" value="ECO:0007669"/>
    <property type="project" value="TreeGrafter"/>
</dbReference>
<dbReference type="SUPFAM" id="SSF52540">
    <property type="entry name" value="P-loop containing nucleoside triphosphate hydrolases"/>
    <property type="match status" value="2"/>
</dbReference>
<dbReference type="InterPro" id="IPR006555">
    <property type="entry name" value="ATP-dep_Helicase_C"/>
</dbReference>
<keyword evidence="15" id="KW-1185">Reference proteome</keyword>
<dbReference type="GO" id="GO:0008408">
    <property type="term" value="F:3'-5' exonuclease activity"/>
    <property type="evidence" value="ECO:0007669"/>
    <property type="project" value="UniProtKB-UniRule"/>
</dbReference>
<keyword evidence="5 10" id="KW-0547">Nucleotide-binding</keyword>
<keyword evidence="9" id="KW-0239">DNA-directed DNA polymerase</keyword>
<dbReference type="eggNOG" id="COG0847">
    <property type="taxonomic scope" value="Bacteria"/>
</dbReference>
<dbReference type="GO" id="GO:0003677">
    <property type="term" value="F:DNA binding"/>
    <property type="evidence" value="ECO:0007669"/>
    <property type="project" value="InterPro"/>
</dbReference>
<dbReference type="GO" id="GO:0003887">
    <property type="term" value="F:DNA-directed DNA polymerase activity"/>
    <property type="evidence" value="ECO:0007669"/>
    <property type="project" value="UniProtKB-KW"/>
</dbReference>
<feature type="short sequence motif" description="DEAH box" evidence="10">
    <location>
        <begin position="463"/>
        <end position="466"/>
    </location>
</feature>
<dbReference type="GO" id="GO:0004386">
    <property type="term" value="F:helicase activity"/>
    <property type="evidence" value="ECO:0007669"/>
    <property type="project" value="InterPro"/>
</dbReference>
<comment type="function">
    <text evidence="10 11">3'-5' exonuclease.</text>
</comment>
<dbReference type="EC" id="3.1.-.-" evidence="10 11"/>
<dbReference type="SUPFAM" id="SSF53098">
    <property type="entry name" value="Ribonuclease H-like"/>
    <property type="match status" value="1"/>
</dbReference>
<name>G8PDF4_PEDCP</name>
<dbReference type="PANTHER" id="PTHR30231:SF41">
    <property type="entry name" value="DNA POLYMERASE III SUBUNIT EPSILON"/>
    <property type="match status" value="1"/>
</dbReference>
<keyword evidence="7 10" id="KW-0269">Exonuclease</keyword>
<keyword evidence="2" id="KW-0548">Nucleotidyltransferase</keyword>
<evidence type="ECO:0000256" key="8">
    <source>
        <dbReference type="ARBA" id="ARBA00022840"/>
    </source>
</evidence>
<dbReference type="GO" id="GO:0005829">
    <property type="term" value="C:cytosol"/>
    <property type="evidence" value="ECO:0007669"/>
    <property type="project" value="TreeGrafter"/>
</dbReference>
<dbReference type="GO" id="GO:0005524">
    <property type="term" value="F:ATP binding"/>
    <property type="evidence" value="ECO:0007669"/>
    <property type="project" value="UniProtKB-UniRule"/>
</dbReference>
<evidence type="ECO:0000256" key="5">
    <source>
        <dbReference type="ARBA" id="ARBA00022741"/>
    </source>
</evidence>
<dbReference type="PANTHER" id="PTHR30231">
    <property type="entry name" value="DNA POLYMERASE III SUBUNIT EPSILON"/>
    <property type="match status" value="1"/>
</dbReference>
<keyword evidence="1" id="KW-0808">Transferase</keyword>
<dbReference type="Proteomes" id="UP000005444">
    <property type="component" value="Chromosome"/>
</dbReference>
<dbReference type="InterPro" id="IPR027417">
    <property type="entry name" value="P-loop_NTPase"/>
</dbReference>
<dbReference type="NCBIfam" id="TIGR01407">
    <property type="entry name" value="dinG_rel"/>
    <property type="match status" value="1"/>
</dbReference>